<accession>A0A0D6EUG1</accession>
<evidence type="ECO:0000313" key="7">
    <source>
        <dbReference type="EMBL" id="CEZ18902.1"/>
    </source>
</evidence>
<dbReference type="Gene3D" id="1.10.10.10">
    <property type="entry name" value="Winged helix-like DNA-binding domain superfamily/Winged helix DNA-binding domain"/>
    <property type="match status" value="1"/>
</dbReference>
<dbReference type="GO" id="GO:0032993">
    <property type="term" value="C:protein-DNA complex"/>
    <property type="evidence" value="ECO:0007669"/>
    <property type="project" value="TreeGrafter"/>
</dbReference>
<feature type="domain" description="HTH lysR-type" evidence="6">
    <location>
        <begin position="1"/>
        <end position="58"/>
    </location>
</feature>
<keyword evidence="8" id="KW-1185">Reference proteome</keyword>
<dbReference type="GO" id="GO:0003677">
    <property type="term" value="F:DNA binding"/>
    <property type="evidence" value="ECO:0007669"/>
    <property type="project" value="UniProtKB-KW"/>
</dbReference>
<evidence type="ECO:0000256" key="1">
    <source>
        <dbReference type="ARBA" id="ARBA00009437"/>
    </source>
</evidence>
<dbReference type="OrthoDB" id="9775392at2"/>
<dbReference type="FunFam" id="1.10.10.10:FF:000001">
    <property type="entry name" value="LysR family transcriptional regulator"/>
    <property type="match status" value="1"/>
</dbReference>
<dbReference type="InterPro" id="IPR036390">
    <property type="entry name" value="WH_DNA-bd_sf"/>
</dbReference>
<dbReference type="Pfam" id="PF03466">
    <property type="entry name" value="LysR_substrate"/>
    <property type="match status" value="1"/>
</dbReference>
<dbReference type="InterPro" id="IPR036388">
    <property type="entry name" value="WH-like_DNA-bd_sf"/>
</dbReference>
<dbReference type="GO" id="GO:0003700">
    <property type="term" value="F:DNA-binding transcription factor activity"/>
    <property type="evidence" value="ECO:0007669"/>
    <property type="project" value="InterPro"/>
</dbReference>
<dbReference type="InterPro" id="IPR005119">
    <property type="entry name" value="LysR_subst-bd"/>
</dbReference>
<dbReference type="PROSITE" id="PS50931">
    <property type="entry name" value="HTH_LYSR"/>
    <property type="match status" value="1"/>
</dbReference>
<sequence length="299" mass="33365">MTLSELRFVVAVAKEKNFRRAANKCFVSQPALSLAIKKLEEELNVSLFERNRTEVTITEIGEKIVEQANIILEQVEKIKSFAKSGGDPLDGLIKVGMIHSVGPYLLPQIIPILRKIAPKMPLEVEENITASLELQLKNGQIDAAIVALPFNIPGIHVLPLYKEEFVVAVPNNHPWATRKNIHPKELSDEKVLLLNSGHCFSLQVIESCPDLSKKGEVLQGNSLETIRNMVASNLGITVLPKSATSDRYQNYLIKVIPFIKPVPSRTIAIAYRKSFVRMKAVEKISEAVRLIKTDTIEMI</sequence>
<dbReference type="PANTHER" id="PTHR30346">
    <property type="entry name" value="TRANSCRIPTIONAL DUAL REGULATOR HCAR-RELATED"/>
    <property type="match status" value="1"/>
</dbReference>
<proteinExistence type="inferred from homology"/>
<evidence type="ECO:0000313" key="8">
    <source>
        <dbReference type="Proteomes" id="UP000064007"/>
    </source>
</evidence>
<evidence type="ECO:0000256" key="3">
    <source>
        <dbReference type="ARBA" id="ARBA00023125"/>
    </source>
</evidence>
<dbReference type="Pfam" id="PF00126">
    <property type="entry name" value="HTH_1"/>
    <property type="match status" value="1"/>
</dbReference>
<dbReference type="PRINTS" id="PR00039">
    <property type="entry name" value="HTHLYSR"/>
</dbReference>
<dbReference type="STRING" id="1581557.BN1208_0004"/>
<comment type="similarity">
    <text evidence="1">Belongs to the LysR transcriptional regulatory family.</text>
</comment>
<organism evidence="7 8">
    <name type="scientific">Candidatus Methylopumilus planktonicus</name>
    <dbReference type="NCBI Taxonomy" id="1581557"/>
    <lineage>
        <taxon>Bacteria</taxon>
        <taxon>Pseudomonadati</taxon>
        <taxon>Pseudomonadota</taxon>
        <taxon>Betaproteobacteria</taxon>
        <taxon>Nitrosomonadales</taxon>
        <taxon>Methylophilaceae</taxon>
        <taxon>Candidatus Methylopumilus</taxon>
    </lineage>
</organism>
<dbReference type="HOGENOM" id="CLU_039613_6_4_4"/>
<keyword evidence="4" id="KW-0010">Activator</keyword>
<protein>
    <submittedName>
        <fullName evidence="7">Transcriptional regulator, LysR family</fullName>
    </submittedName>
</protein>
<name>A0A0D6EUG1_9PROT</name>
<dbReference type="RefSeq" id="WP_046486541.1">
    <property type="nucleotide sequence ID" value="NZ_LN827929.1"/>
</dbReference>
<dbReference type="EMBL" id="LN827929">
    <property type="protein sequence ID" value="CEZ18902.1"/>
    <property type="molecule type" value="Genomic_DNA"/>
</dbReference>
<evidence type="ECO:0000256" key="2">
    <source>
        <dbReference type="ARBA" id="ARBA00023015"/>
    </source>
</evidence>
<dbReference type="PANTHER" id="PTHR30346:SF26">
    <property type="entry name" value="HYDROGEN PEROXIDE-INDUCIBLE GENES ACTIVATOR"/>
    <property type="match status" value="1"/>
</dbReference>
<reference evidence="8" key="1">
    <citation type="submission" date="2014-12" db="EMBL/GenBank/DDBJ databases">
        <authorList>
            <person name="Salcher M.M."/>
        </authorList>
    </citation>
    <scope>NUCLEOTIDE SEQUENCE [LARGE SCALE GENOMIC DNA]</scope>
    <source>
        <strain evidence="8">MMS-10A-171</strain>
    </source>
</reference>
<dbReference type="Proteomes" id="UP000064007">
    <property type="component" value="Chromosome 1"/>
</dbReference>
<dbReference type="KEGG" id="mbat:BN1208_0004"/>
<keyword evidence="5" id="KW-0804">Transcription</keyword>
<dbReference type="CDD" id="cd08411">
    <property type="entry name" value="PBP2_OxyR"/>
    <property type="match status" value="1"/>
</dbReference>
<dbReference type="Gene3D" id="3.40.190.10">
    <property type="entry name" value="Periplasmic binding protein-like II"/>
    <property type="match status" value="2"/>
</dbReference>
<dbReference type="SUPFAM" id="SSF46785">
    <property type="entry name" value="Winged helix' DNA-binding domain"/>
    <property type="match status" value="1"/>
</dbReference>
<dbReference type="AlphaFoldDB" id="A0A0D6EUG1"/>
<keyword evidence="2" id="KW-0805">Transcription regulation</keyword>
<gene>
    <name evidence="7" type="ORF">BN1208_0004</name>
</gene>
<keyword evidence="3" id="KW-0238">DNA-binding</keyword>
<dbReference type="InterPro" id="IPR000847">
    <property type="entry name" value="LysR_HTH_N"/>
</dbReference>
<evidence type="ECO:0000256" key="5">
    <source>
        <dbReference type="ARBA" id="ARBA00023163"/>
    </source>
</evidence>
<evidence type="ECO:0000259" key="6">
    <source>
        <dbReference type="PROSITE" id="PS50931"/>
    </source>
</evidence>
<dbReference type="SUPFAM" id="SSF53850">
    <property type="entry name" value="Periplasmic binding protein-like II"/>
    <property type="match status" value="1"/>
</dbReference>
<evidence type="ECO:0000256" key="4">
    <source>
        <dbReference type="ARBA" id="ARBA00023159"/>
    </source>
</evidence>